<reference evidence="1 2" key="1">
    <citation type="journal article" date="2006" name="Nat. Biotechnol.">
        <title>Complete genome of the mutualistic, N2-fixing grass endophyte Azoarcus sp. strain BH72.</title>
        <authorList>
            <person name="Krause A."/>
            <person name="Ramakumar A."/>
            <person name="Bartels D."/>
            <person name="Battistoni F."/>
            <person name="Bekel T."/>
            <person name="Boch J."/>
            <person name="Boehm M."/>
            <person name="Friedrich F."/>
            <person name="Hurek T."/>
            <person name="Krause L."/>
            <person name="Linke B."/>
            <person name="McHardy A.C."/>
            <person name="Sarkar A."/>
            <person name="Schneiker S."/>
            <person name="Syed A.A."/>
            <person name="Thauer R."/>
            <person name="Vorhoelter F.-J."/>
            <person name="Weidner S."/>
            <person name="Puehler A."/>
            <person name="Reinhold-Hurek B."/>
            <person name="Kaiser O."/>
            <person name="Goesmann A."/>
        </authorList>
    </citation>
    <scope>NUCLEOTIDE SEQUENCE [LARGE SCALE GENOMIC DNA]</scope>
    <source>
        <strain evidence="1 2">BH72</strain>
    </source>
</reference>
<dbReference type="KEGG" id="azo:azo3472"/>
<evidence type="ECO:0000313" key="2">
    <source>
        <dbReference type="Proteomes" id="UP000002588"/>
    </source>
</evidence>
<dbReference type="Proteomes" id="UP000002588">
    <property type="component" value="Chromosome"/>
</dbReference>
<accession>A1KB82</accession>
<proteinExistence type="predicted"/>
<evidence type="ECO:0000313" key="1">
    <source>
        <dbReference type="EMBL" id="CAL96088.1"/>
    </source>
</evidence>
<organism evidence="1 2">
    <name type="scientific">Azoarcus sp. (strain BH72)</name>
    <dbReference type="NCBI Taxonomy" id="418699"/>
    <lineage>
        <taxon>Bacteria</taxon>
        <taxon>Pseudomonadati</taxon>
        <taxon>Pseudomonadota</taxon>
        <taxon>Betaproteobacteria</taxon>
        <taxon>Rhodocyclales</taxon>
        <taxon>Zoogloeaceae</taxon>
        <taxon>Azoarcus</taxon>
    </lineage>
</organism>
<gene>
    <name evidence="1" type="ordered locus">azo3472</name>
</gene>
<dbReference type="eggNOG" id="ENOG502Z8KG">
    <property type="taxonomic scope" value="Bacteria"/>
</dbReference>
<dbReference type="HOGENOM" id="CLU_049851_0_0_4"/>
<dbReference type="RefSeq" id="WP_011767194.1">
    <property type="nucleotide sequence ID" value="NC_008702.1"/>
</dbReference>
<dbReference type="EMBL" id="AM406670">
    <property type="protein sequence ID" value="CAL96088.1"/>
    <property type="molecule type" value="Genomic_DNA"/>
</dbReference>
<sequence>MTTTTSSPLLLLALAIIAFGAYGCAQHFDRQAASRMALQHEQNEKLQAEARDRRHQFTAQVVGLQWLNPLVWKDYPTEWNTLWALGLVKPNSDDAQVRKHPELYSQVRPVAGIAFNLSGRETWTGYYDTYVRKLFGKFWERYFMNKHYFYSVARGRSPRREVSGMRIEFALPPQLDTKEGTDLARDHFVGYFGTDDPKYSSTLQPADIIAHVGGPAAGFRSLDAALDYLETHPDKTVWVAAFDAPSFPKYKQLDETGALLILAHPDYATGREPLAWLHRPQRTEIEDGKAVSAWKTGFADAAARGRIEPAQIGYVVHDAGSGDDAAARRLGPLAQAMTETFPERDITAHSFNTAALLGDLNAGTAATNLVLAIAYAHHRNTPVVVAGTRETLNGERDGDAPAVTTVLVRPPAHPTPFDPDRKWFRASGHGNAYLPWWGRRHGVEPPNLQGWSD</sequence>
<name>A1KB82_AZOSB</name>
<keyword evidence="2" id="KW-1185">Reference proteome</keyword>
<protein>
    <submittedName>
        <fullName evidence="1">Conserved hypothetical secreted protein</fullName>
    </submittedName>
</protein>
<dbReference type="STRING" id="62928.azo3472"/>
<dbReference type="AlphaFoldDB" id="A1KB82"/>